<evidence type="ECO:0000313" key="5">
    <source>
        <dbReference type="Proteomes" id="UP000673383"/>
    </source>
</evidence>
<dbReference type="Pfam" id="PF08401">
    <property type="entry name" value="ArdcN"/>
    <property type="match status" value="1"/>
</dbReference>
<dbReference type="EMBL" id="JAFICZ010000001">
    <property type="protein sequence ID" value="MBP1293462.1"/>
    <property type="molecule type" value="Genomic_DNA"/>
</dbReference>
<dbReference type="InterPro" id="IPR041459">
    <property type="entry name" value="MPTase-PolyVal"/>
</dbReference>
<dbReference type="InterPro" id="IPR017113">
    <property type="entry name" value="Antirestriction_ArdC"/>
</dbReference>
<dbReference type="GO" id="GO:0003697">
    <property type="term" value="F:single-stranded DNA binding"/>
    <property type="evidence" value="ECO:0007669"/>
    <property type="project" value="InterPro"/>
</dbReference>
<evidence type="ECO:0000259" key="2">
    <source>
        <dbReference type="Pfam" id="PF08401"/>
    </source>
</evidence>
<dbReference type="AlphaFoldDB" id="A0A8I1Y5D2"/>
<dbReference type="PIRSF" id="PIRSF037112">
    <property type="entry name" value="Antirestriction_ArdC"/>
    <property type="match status" value="1"/>
</dbReference>
<sequence>MSFRMQSGARADVYTRVTAEIIAAIEQGAGEWRAPWFHNGTSVARPTNVASGKRYRGINTVALWVAATASHYSDGLWGTYRQWRDAGAQVRKGERATTVVLWKQVAPSEPADDDDDDNGGHRRMFARAFSVFNVAQVDGYERPPTNVLPESERLAHAEAFIANFGIKTIFGGSEAYYLPSSDTVFMPDFASFRDAVSFYAVWLHENGHASGAKHRLDRDLSGRFGSAAYAAEECCVEILSGLVLADLGIAHYPRPDHAAYIASWIEVLKDDPRAIFTAASKAQQAADWMHAQQPVSAEERQTSSAVPDETDACQSHFPLVAGPL</sequence>
<organism evidence="4 5">
    <name type="scientific">Bradyrhizobium elkanii</name>
    <dbReference type="NCBI Taxonomy" id="29448"/>
    <lineage>
        <taxon>Bacteria</taxon>
        <taxon>Pseudomonadati</taxon>
        <taxon>Pseudomonadota</taxon>
        <taxon>Alphaproteobacteria</taxon>
        <taxon>Hyphomicrobiales</taxon>
        <taxon>Nitrobacteraceae</taxon>
        <taxon>Bradyrhizobium</taxon>
    </lineage>
</organism>
<reference evidence="4" key="1">
    <citation type="submission" date="2021-02" db="EMBL/GenBank/DDBJ databases">
        <title>Genomic Encyclopedia of Type Strains, Phase IV (KMG-V): Genome sequencing to study the core and pangenomes of soil and plant-associated prokaryotes.</title>
        <authorList>
            <person name="Whitman W."/>
        </authorList>
    </citation>
    <scope>NUCLEOTIDE SEQUENCE</scope>
    <source>
        <strain evidence="4">USDA 406</strain>
    </source>
</reference>
<dbReference type="InterPro" id="IPR013610">
    <property type="entry name" value="ArdC_N"/>
</dbReference>
<gene>
    <name evidence="4" type="ORF">JOH49_003215</name>
</gene>
<evidence type="ECO:0000259" key="3">
    <source>
        <dbReference type="Pfam" id="PF18818"/>
    </source>
</evidence>
<proteinExistence type="predicted"/>
<protein>
    <submittedName>
        <fullName evidence="4">Antirestriction protein ArdC</fullName>
    </submittedName>
</protein>
<comment type="caution">
    <text evidence="4">The sequence shown here is derived from an EMBL/GenBank/DDBJ whole genome shotgun (WGS) entry which is preliminary data.</text>
</comment>
<feature type="region of interest" description="Disordered" evidence="1">
    <location>
        <begin position="287"/>
        <end position="309"/>
    </location>
</feature>
<name>A0A8I1Y5D2_BRAEL</name>
<evidence type="ECO:0000256" key="1">
    <source>
        <dbReference type="SAM" id="MobiDB-lite"/>
    </source>
</evidence>
<dbReference type="Proteomes" id="UP000673383">
    <property type="component" value="Unassembled WGS sequence"/>
</dbReference>
<dbReference type="Pfam" id="PF18818">
    <property type="entry name" value="MPTase-PolyVal"/>
    <property type="match status" value="1"/>
</dbReference>
<feature type="domain" description="Polyvalent protein metallopeptidase" evidence="3">
    <location>
        <begin position="156"/>
        <end position="281"/>
    </location>
</feature>
<accession>A0A8I1Y5D2</accession>
<feature type="domain" description="N-terminal" evidence="2">
    <location>
        <begin position="12"/>
        <end position="132"/>
    </location>
</feature>
<dbReference type="RefSeq" id="WP_051448100.1">
    <property type="nucleotide sequence ID" value="NZ_CP126003.1"/>
</dbReference>
<evidence type="ECO:0000313" key="4">
    <source>
        <dbReference type="EMBL" id="MBP1293462.1"/>
    </source>
</evidence>